<feature type="compositionally biased region" description="Polar residues" evidence="1">
    <location>
        <begin position="365"/>
        <end position="374"/>
    </location>
</feature>
<dbReference type="EMBL" id="CYKH01000078">
    <property type="protein sequence ID" value="CUE69580.1"/>
    <property type="molecule type" value="Genomic_DNA"/>
</dbReference>
<evidence type="ECO:0000313" key="2">
    <source>
        <dbReference type="EMBL" id="CUE69580.1"/>
    </source>
</evidence>
<feature type="region of interest" description="Disordered" evidence="1">
    <location>
        <begin position="49"/>
        <end position="72"/>
    </location>
</feature>
<dbReference type="Proteomes" id="UP000051952">
    <property type="component" value="Unassembled WGS sequence"/>
</dbReference>
<dbReference type="VEuPathDB" id="TriTrypDB:BSAL_52090"/>
<feature type="region of interest" description="Disordered" evidence="1">
    <location>
        <begin position="365"/>
        <end position="386"/>
    </location>
</feature>
<dbReference type="OMA" id="CSHRFIR"/>
<proteinExistence type="predicted"/>
<accession>A0A0S4IKX2</accession>
<sequence>MAPKLVKQKIASNMGAPYAARFYNQIWSYRLGQLTTSNVRAMRDSPISLTLDANNNGKKKDEGKENNAPVRSDLQPHALHTFRGDEHPSIVVAVPKSSEHYRNIIDCQKGSLMVGHTDPQLFHWFKQLGTLPPRSVVSGPMEVITGDLRDEVWESTFTKHPIIHSIAEDMWVKNQSKTSEEETYINQRIKDEDDKRMRRMSSSDWRAKFQDRERNPTPAEDEELPVYVVKPDTFAVIKLTPEVRLWTNFCGEINRVYDPVIPPRDVLARSSARFTRMLNVGRAKLVSSLNINYNLKLTNAFIFEIDCRGMWAMGTQESPMGENGQAREQWTELRIEFGKDQVMKNEQDMEWWIRGLQRLGAPEMAQTNASTDEANMNPEDYDFRHL</sequence>
<protein>
    <submittedName>
        <fullName evidence="2">Uncharacterized protein</fullName>
    </submittedName>
</protein>
<dbReference type="OrthoDB" id="10256706at2759"/>
<evidence type="ECO:0000313" key="3">
    <source>
        <dbReference type="Proteomes" id="UP000051952"/>
    </source>
</evidence>
<evidence type="ECO:0000256" key="1">
    <source>
        <dbReference type="SAM" id="MobiDB-lite"/>
    </source>
</evidence>
<dbReference type="SUPFAM" id="SSF50475">
    <property type="entry name" value="FMN-binding split barrel"/>
    <property type="match status" value="1"/>
</dbReference>
<name>A0A0S4IKX2_BODSA</name>
<dbReference type="AlphaFoldDB" id="A0A0S4IKX2"/>
<reference evidence="3" key="1">
    <citation type="submission" date="2015-09" db="EMBL/GenBank/DDBJ databases">
        <authorList>
            <consortium name="Pathogen Informatics"/>
        </authorList>
    </citation>
    <scope>NUCLEOTIDE SEQUENCE [LARGE SCALE GENOMIC DNA]</scope>
    <source>
        <strain evidence="3">Lake Konstanz</strain>
    </source>
</reference>
<organism evidence="2 3">
    <name type="scientific">Bodo saltans</name>
    <name type="common">Flagellated protozoan</name>
    <dbReference type="NCBI Taxonomy" id="75058"/>
    <lineage>
        <taxon>Eukaryota</taxon>
        <taxon>Discoba</taxon>
        <taxon>Euglenozoa</taxon>
        <taxon>Kinetoplastea</taxon>
        <taxon>Metakinetoplastina</taxon>
        <taxon>Eubodonida</taxon>
        <taxon>Bodonidae</taxon>
        <taxon>Bodo</taxon>
    </lineage>
</organism>
<keyword evidence="3" id="KW-1185">Reference proteome</keyword>
<gene>
    <name evidence="2" type="ORF">BSAL_52090</name>
</gene>